<name>A0A834WUW1_9FABA</name>
<sequence length="169" mass="19492">MFSIHWISSPSFPLLAMARPLISQYLSMLGILLSGTLSFIYNSVRGIKVRLRWVNGDARCQCGCQTQHPDALDSLSKQRSYRETKKLLAHETTIVTENDFIPLTFKFEYIKFFITTEFFEENFLTLLTMKVLKDFKVCYPKVRPMLVLLLLDSLSLIRGVALDVSSLNW</sequence>
<evidence type="ECO:0000313" key="3">
    <source>
        <dbReference type="Proteomes" id="UP000634136"/>
    </source>
</evidence>
<gene>
    <name evidence="2" type="ORF">G2W53_015483</name>
</gene>
<evidence type="ECO:0000313" key="2">
    <source>
        <dbReference type="EMBL" id="KAF7833150.1"/>
    </source>
</evidence>
<dbReference type="EMBL" id="JAAIUW010000005">
    <property type="protein sequence ID" value="KAF7833150.1"/>
    <property type="molecule type" value="Genomic_DNA"/>
</dbReference>
<dbReference type="Proteomes" id="UP000634136">
    <property type="component" value="Unassembled WGS sequence"/>
</dbReference>
<keyword evidence="3" id="KW-1185">Reference proteome</keyword>
<organism evidence="2 3">
    <name type="scientific">Senna tora</name>
    <dbReference type="NCBI Taxonomy" id="362788"/>
    <lineage>
        <taxon>Eukaryota</taxon>
        <taxon>Viridiplantae</taxon>
        <taxon>Streptophyta</taxon>
        <taxon>Embryophyta</taxon>
        <taxon>Tracheophyta</taxon>
        <taxon>Spermatophyta</taxon>
        <taxon>Magnoliopsida</taxon>
        <taxon>eudicotyledons</taxon>
        <taxon>Gunneridae</taxon>
        <taxon>Pentapetalae</taxon>
        <taxon>rosids</taxon>
        <taxon>fabids</taxon>
        <taxon>Fabales</taxon>
        <taxon>Fabaceae</taxon>
        <taxon>Caesalpinioideae</taxon>
        <taxon>Cassia clade</taxon>
        <taxon>Senna</taxon>
    </lineage>
</organism>
<keyword evidence="1" id="KW-0472">Membrane</keyword>
<feature type="transmembrane region" description="Helical" evidence="1">
    <location>
        <begin position="22"/>
        <end position="42"/>
    </location>
</feature>
<protein>
    <submittedName>
        <fullName evidence="2">Uncharacterized protein</fullName>
    </submittedName>
</protein>
<keyword evidence="1" id="KW-1133">Transmembrane helix</keyword>
<keyword evidence="1" id="KW-0812">Transmembrane</keyword>
<reference evidence="2" key="1">
    <citation type="submission" date="2020-09" db="EMBL/GenBank/DDBJ databases">
        <title>Genome-Enabled Discovery of Anthraquinone Biosynthesis in Senna tora.</title>
        <authorList>
            <person name="Kang S.-H."/>
            <person name="Pandey R.P."/>
            <person name="Lee C.-M."/>
            <person name="Sim J.-S."/>
            <person name="Jeong J.-T."/>
            <person name="Choi B.-S."/>
            <person name="Jung M."/>
            <person name="Ginzburg D."/>
            <person name="Zhao K."/>
            <person name="Won S.Y."/>
            <person name="Oh T.-J."/>
            <person name="Yu Y."/>
            <person name="Kim N.-H."/>
            <person name="Lee O.R."/>
            <person name="Lee T.-H."/>
            <person name="Bashyal P."/>
            <person name="Kim T.-S."/>
            <person name="Lee W.-H."/>
            <person name="Kawkins C."/>
            <person name="Kim C.-K."/>
            <person name="Kim J.S."/>
            <person name="Ahn B.O."/>
            <person name="Rhee S.Y."/>
            <person name="Sohng J.K."/>
        </authorList>
    </citation>
    <scope>NUCLEOTIDE SEQUENCE</scope>
    <source>
        <tissue evidence="2">Leaf</tissue>
    </source>
</reference>
<comment type="caution">
    <text evidence="2">The sequence shown here is derived from an EMBL/GenBank/DDBJ whole genome shotgun (WGS) entry which is preliminary data.</text>
</comment>
<accession>A0A834WUW1</accession>
<proteinExistence type="predicted"/>
<dbReference type="AlphaFoldDB" id="A0A834WUW1"/>
<evidence type="ECO:0000256" key="1">
    <source>
        <dbReference type="SAM" id="Phobius"/>
    </source>
</evidence>